<reference evidence="2 3" key="1">
    <citation type="submission" date="2017-11" db="EMBL/GenBank/DDBJ databases">
        <title>Infants hospitalized years apart are colonized by the same room-sourced microbial strains.</title>
        <authorList>
            <person name="Brooks B."/>
            <person name="Olm M.R."/>
            <person name="Firek B.A."/>
            <person name="Baker R."/>
            <person name="Thomas B.C."/>
            <person name="Morowitz M.J."/>
            <person name="Banfield J.F."/>
        </authorList>
    </citation>
    <scope>NUCLEOTIDE SEQUENCE [LARGE SCALE GENOMIC DNA]</scope>
    <source>
        <strain evidence="2">S2_009_000_R2_76</strain>
    </source>
</reference>
<gene>
    <name evidence="2" type="ORF">DI598_20650</name>
</gene>
<comment type="caution">
    <text evidence="2">The sequence shown here is derived from an EMBL/GenBank/DDBJ whole genome shotgun (WGS) entry which is preliminary data.</text>
</comment>
<protein>
    <submittedName>
        <fullName evidence="2">Uncharacterized protein</fullName>
    </submittedName>
</protein>
<name>A0A2W5EBL8_9SPHI</name>
<evidence type="ECO:0000313" key="3">
    <source>
        <dbReference type="Proteomes" id="UP000249645"/>
    </source>
</evidence>
<sequence length="67" mass="7818">MKLLLNGTFGSFWLGIFPHYGVIDKRFLEIQETLRRVSFFVGDFGGFFLVLLCFLSRLDIKSLTQIR</sequence>
<dbReference type="AlphaFoldDB" id="A0A2W5EBL8"/>
<feature type="transmembrane region" description="Helical" evidence="1">
    <location>
        <begin position="37"/>
        <end position="58"/>
    </location>
</feature>
<accession>A0A2W5EBL8</accession>
<keyword evidence="1" id="KW-0812">Transmembrane</keyword>
<dbReference type="EMBL" id="QFOI01000745">
    <property type="protein sequence ID" value="PZP38540.1"/>
    <property type="molecule type" value="Genomic_DNA"/>
</dbReference>
<keyword evidence="1" id="KW-0472">Membrane</keyword>
<proteinExistence type="predicted"/>
<dbReference type="Proteomes" id="UP000249645">
    <property type="component" value="Unassembled WGS sequence"/>
</dbReference>
<evidence type="ECO:0000256" key="1">
    <source>
        <dbReference type="SAM" id="Phobius"/>
    </source>
</evidence>
<evidence type="ECO:0000313" key="2">
    <source>
        <dbReference type="EMBL" id="PZP38540.1"/>
    </source>
</evidence>
<organism evidence="2 3">
    <name type="scientific">Pseudopedobacter saltans</name>
    <dbReference type="NCBI Taxonomy" id="151895"/>
    <lineage>
        <taxon>Bacteria</taxon>
        <taxon>Pseudomonadati</taxon>
        <taxon>Bacteroidota</taxon>
        <taxon>Sphingobacteriia</taxon>
        <taxon>Sphingobacteriales</taxon>
        <taxon>Sphingobacteriaceae</taxon>
        <taxon>Pseudopedobacter</taxon>
    </lineage>
</organism>
<keyword evidence="1" id="KW-1133">Transmembrane helix</keyword>